<dbReference type="AlphaFoldDB" id="A0A2Z5WBA2"/>
<reference evidence="1" key="1">
    <citation type="submission" date="2017-12" db="EMBL/GenBank/DDBJ databases">
        <title>Streptococcus agalactiae, cps cluster and flanking regions.</title>
        <authorList>
            <person name="Nagano N."/>
            <person name="Nagano Y."/>
            <person name="Suzuki M."/>
            <person name="Kimura K."/>
            <person name="Arakawa Y."/>
        </authorList>
    </citation>
    <scope>NUCLEOTIDE SEQUENCE</scope>
    <source>
        <strain evidence="1">SU97</strain>
    </source>
</reference>
<accession>A0A2Z5WBA2</accession>
<sequence>MSKDFVFNLRLAKASLFVFVDKVCYNITCTTIFSVMDITQDSGSWDRGSIPLRWIIDAP</sequence>
<protein>
    <submittedName>
        <fullName evidence="1">Uncharacterized protein</fullName>
    </submittedName>
</protein>
<evidence type="ECO:0000313" key="1">
    <source>
        <dbReference type="EMBL" id="BBB87125.1"/>
    </source>
</evidence>
<organism evidence="1">
    <name type="scientific">Streptococcus agalactiae</name>
    <dbReference type="NCBI Taxonomy" id="1311"/>
    <lineage>
        <taxon>Bacteria</taxon>
        <taxon>Bacillati</taxon>
        <taxon>Bacillota</taxon>
        <taxon>Bacilli</taxon>
        <taxon>Lactobacillales</taxon>
        <taxon>Streptococcaceae</taxon>
        <taxon>Streptococcus</taxon>
    </lineage>
</organism>
<name>A0A2Z5WBA2_STRAG</name>
<proteinExistence type="predicted"/>
<dbReference type="EMBL" id="LC341250">
    <property type="protein sequence ID" value="BBB87125.1"/>
    <property type="molecule type" value="Genomic_DNA"/>
</dbReference>